<protein>
    <submittedName>
        <fullName evidence="1">Uncharacterized protein</fullName>
    </submittedName>
</protein>
<dbReference type="Proteomes" id="UP001417504">
    <property type="component" value="Unassembled WGS sequence"/>
</dbReference>
<dbReference type="AlphaFoldDB" id="A0AAP0IZL5"/>
<reference evidence="1 2" key="1">
    <citation type="submission" date="2024-01" db="EMBL/GenBank/DDBJ databases">
        <title>Genome assemblies of Stephania.</title>
        <authorList>
            <person name="Yang L."/>
        </authorList>
    </citation>
    <scope>NUCLEOTIDE SEQUENCE [LARGE SCALE GENOMIC DNA]</scope>
    <source>
        <strain evidence="1">QJT</strain>
        <tissue evidence="1">Leaf</tissue>
    </source>
</reference>
<accession>A0AAP0IZL5</accession>
<name>A0AAP0IZL5_9MAGN</name>
<evidence type="ECO:0000313" key="1">
    <source>
        <dbReference type="EMBL" id="KAK9124649.1"/>
    </source>
</evidence>
<proteinExistence type="predicted"/>
<sequence length="130" mass="15288">MVESGIWRSSWSVLNPNATMFVPSAYREVEDFSDQWWDLVHSTPWFRDYWLQECFIDPQNAPHIPSNDQLVHHHYEYEEEECCDGDRWVSLGVSKRGGWGRGTAEIPKYSQKAPKIVSVKVRPRPIQQPR</sequence>
<dbReference type="PANTHER" id="PTHR33790">
    <property type="entry name" value="OS05G0344200 PROTEIN"/>
    <property type="match status" value="1"/>
</dbReference>
<dbReference type="PANTHER" id="PTHR33790:SF1">
    <property type="entry name" value="PROTEIN EARLY RESPONSIVE TO DEHYDRATION 15"/>
    <property type="match status" value="1"/>
</dbReference>
<dbReference type="InterPro" id="IPR040414">
    <property type="entry name" value="CID1/CID2"/>
</dbReference>
<comment type="caution">
    <text evidence="1">The sequence shown here is derived from an EMBL/GenBank/DDBJ whole genome shotgun (WGS) entry which is preliminary data.</text>
</comment>
<gene>
    <name evidence="1" type="ORF">Sjap_014251</name>
</gene>
<evidence type="ECO:0000313" key="2">
    <source>
        <dbReference type="Proteomes" id="UP001417504"/>
    </source>
</evidence>
<organism evidence="1 2">
    <name type="scientific">Stephania japonica</name>
    <dbReference type="NCBI Taxonomy" id="461633"/>
    <lineage>
        <taxon>Eukaryota</taxon>
        <taxon>Viridiplantae</taxon>
        <taxon>Streptophyta</taxon>
        <taxon>Embryophyta</taxon>
        <taxon>Tracheophyta</taxon>
        <taxon>Spermatophyta</taxon>
        <taxon>Magnoliopsida</taxon>
        <taxon>Ranunculales</taxon>
        <taxon>Menispermaceae</taxon>
        <taxon>Menispermoideae</taxon>
        <taxon>Cissampelideae</taxon>
        <taxon>Stephania</taxon>
    </lineage>
</organism>
<keyword evidence="2" id="KW-1185">Reference proteome</keyword>
<dbReference type="EMBL" id="JBBNAE010000005">
    <property type="protein sequence ID" value="KAK9124649.1"/>
    <property type="molecule type" value="Genomic_DNA"/>
</dbReference>